<dbReference type="RefSeq" id="WP_130539162.1">
    <property type="nucleotide sequence ID" value="NZ_CP042431.1"/>
</dbReference>
<dbReference type="InterPro" id="IPR013783">
    <property type="entry name" value="Ig-like_fold"/>
</dbReference>
<organism evidence="3 4">
    <name type="scientific">Pseudobacter ginsenosidimutans</name>
    <dbReference type="NCBI Taxonomy" id="661488"/>
    <lineage>
        <taxon>Bacteria</taxon>
        <taxon>Pseudomonadati</taxon>
        <taxon>Bacteroidota</taxon>
        <taxon>Chitinophagia</taxon>
        <taxon>Chitinophagales</taxon>
        <taxon>Chitinophagaceae</taxon>
        <taxon>Pseudobacter</taxon>
    </lineage>
</organism>
<dbReference type="PROSITE" id="PS51352">
    <property type="entry name" value="THIOREDOXIN_2"/>
    <property type="match status" value="1"/>
</dbReference>
<sequence>MKRIIKNISILAVLMLTFQQQQAQMLDVSVVNAGANKIQFIGTATAPGFDTDPGNAWGPMNITWRIPKSATVPAPTVTPPAITPEVTAEATAFTGAEPRDLVNAGLDLTMFDLTFFGMPDDGYWYFQVTGTMENVQNISTGGTVLLYEFSLPAGWVCPSCVEILLTDLGLPIGTASFIDNGGLGRNVLNLVTNMAPLPVRFISFEAARSGDDVKLAWKVAEEVNVSGYHVERSADGRIWNTISFVPFNPAPTAEKLYTLIDRDPLGTINYYRIRQQDLDGRVKYSDVRFVRFNSENMEVRLYPVPVTSVLKLNIQSPANIAAVIRVTNMLGNTVHQSRTQLVKGGQTEDLNLVLLPAGTYYIEIRGGEYRWSGKFIKK</sequence>
<feature type="chain" id="PRO_5020758808" evidence="1">
    <location>
        <begin position="24"/>
        <end position="378"/>
    </location>
</feature>
<keyword evidence="4" id="KW-1185">Reference proteome</keyword>
<dbReference type="InterPro" id="IPR013766">
    <property type="entry name" value="Thioredoxin_domain"/>
</dbReference>
<dbReference type="Proteomes" id="UP000293874">
    <property type="component" value="Unassembled WGS sequence"/>
</dbReference>
<dbReference type="AlphaFoldDB" id="A0A4Q7N0N1"/>
<dbReference type="EMBL" id="SGXA01000001">
    <property type="protein sequence ID" value="RZS74712.1"/>
    <property type="molecule type" value="Genomic_DNA"/>
</dbReference>
<dbReference type="Gene3D" id="2.60.40.10">
    <property type="entry name" value="Immunoglobulins"/>
    <property type="match status" value="1"/>
</dbReference>
<comment type="caution">
    <text evidence="3">The sequence shown here is derived from an EMBL/GenBank/DDBJ whole genome shotgun (WGS) entry which is preliminary data.</text>
</comment>
<evidence type="ECO:0000313" key="3">
    <source>
        <dbReference type="EMBL" id="RZS74712.1"/>
    </source>
</evidence>
<dbReference type="NCBIfam" id="TIGR04183">
    <property type="entry name" value="Por_Secre_tail"/>
    <property type="match status" value="1"/>
</dbReference>
<keyword evidence="1" id="KW-0732">Signal</keyword>
<feature type="domain" description="Thioredoxin" evidence="2">
    <location>
        <begin position="68"/>
        <end position="298"/>
    </location>
</feature>
<evidence type="ECO:0000313" key="4">
    <source>
        <dbReference type="Proteomes" id="UP000293874"/>
    </source>
</evidence>
<protein>
    <submittedName>
        <fullName evidence="3">Putative secreted protein (Por secretion system target)</fullName>
    </submittedName>
</protein>
<dbReference type="Pfam" id="PF18962">
    <property type="entry name" value="Por_Secre_tail"/>
    <property type="match status" value="1"/>
</dbReference>
<proteinExistence type="predicted"/>
<name>A0A4Q7N0N1_9BACT</name>
<evidence type="ECO:0000259" key="2">
    <source>
        <dbReference type="PROSITE" id="PS51352"/>
    </source>
</evidence>
<evidence type="ECO:0000256" key="1">
    <source>
        <dbReference type="SAM" id="SignalP"/>
    </source>
</evidence>
<feature type="signal peptide" evidence="1">
    <location>
        <begin position="1"/>
        <end position="23"/>
    </location>
</feature>
<dbReference type="OrthoDB" id="666207at2"/>
<dbReference type="InterPro" id="IPR026444">
    <property type="entry name" value="Secre_tail"/>
</dbReference>
<accession>A0A4Q7N0N1</accession>
<gene>
    <name evidence="3" type="ORF">EV199_0563</name>
</gene>
<reference evidence="3 4" key="1">
    <citation type="submission" date="2019-02" db="EMBL/GenBank/DDBJ databases">
        <title>Genomic Encyclopedia of Type Strains, Phase IV (KMG-IV): sequencing the most valuable type-strain genomes for metagenomic binning, comparative biology and taxonomic classification.</title>
        <authorList>
            <person name="Goeker M."/>
        </authorList>
    </citation>
    <scope>NUCLEOTIDE SEQUENCE [LARGE SCALE GENOMIC DNA]</scope>
    <source>
        <strain evidence="3 4">DSM 18116</strain>
    </source>
</reference>